<sequence length="212" mass="22759">MLTESQISIQFPEGSTLSLTASDNPSSSTGFSVKAQGTGSFTGLSYTIPAHSKGTIKAKISVMAITSEDVRKLNEMVLSMVNASTKTKIEEFEKTHASANLSIWSFWSAGASASYDKTYKKMQESGLSDSQISTIIEKMFEIAKSQSHVELDFKVDNRHNDYSVSGDLQLYTIGGTISTEKGTAEFRFLADKGTAGKGSDTAPAQGEIIPLS</sequence>
<dbReference type="Proteomes" id="UP000013190">
    <property type="component" value="Unassembled WGS sequence"/>
</dbReference>
<proteinExistence type="predicted"/>
<dbReference type="RefSeq" id="WP_004662098.1">
    <property type="nucleotide sequence ID" value="NZ_BMDV01000001.1"/>
</dbReference>
<dbReference type="GeneID" id="92835321"/>
<dbReference type="EMBL" id="APOJ01000025">
    <property type="protein sequence ID" value="ENU26387.1"/>
    <property type="molecule type" value="Genomic_DNA"/>
</dbReference>
<accession>A0ABP2TVW5</accession>
<evidence type="ECO:0000313" key="2">
    <source>
        <dbReference type="Proteomes" id="UP000013190"/>
    </source>
</evidence>
<evidence type="ECO:0000313" key="1">
    <source>
        <dbReference type="EMBL" id="ENU26387.1"/>
    </source>
</evidence>
<reference evidence="2" key="1">
    <citation type="submission" date="2013-02" db="EMBL/GenBank/DDBJ databases">
        <title>The Genome Sequence of Acinetobacter sp. NIPH 236.</title>
        <authorList>
            <consortium name="The Broad Institute Genome Sequencing Platform"/>
            <consortium name="The Broad Institute Genome Sequencing Center for Infectious Disease"/>
            <person name="Cerqueira G."/>
            <person name="Feldgarden M."/>
            <person name="Courvalin P."/>
            <person name="Perichon B."/>
            <person name="Grillot-Courvalin C."/>
            <person name="Clermont D."/>
            <person name="Rocha E."/>
            <person name="Yoon E.-J."/>
            <person name="Nemec A."/>
            <person name="Walker B."/>
            <person name="Young S.K."/>
            <person name="Zeng Q."/>
            <person name="Gargeya S."/>
            <person name="Fitzgerald M."/>
            <person name="Haas B."/>
            <person name="Abouelleil A."/>
            <person name="Alvarado L."/>
            <person name="Arachchi H.M."/>
            <person name="Berlin A.M."/>
            <person name="Chapman S.B."/>
            <person name="Dewar J."/>
            <person name="Goldberg J."/>
            <person name="Griggs A."/>
            <person name="Gujja S."/>
            <person name="Hansen M."/>
            <person name="Howarth C."/>
            <person name="Imamovic A."/>
            <person name="Larimer J."/>
            <person name="McCowan C."/>
            <person name="Murphy C."/>
            <person name="Neiman D."/>
            <person name="Pearson M."/>
            <person name="Priest M."/>
            <person name="Roberts A."/>
            <person name="Saif S."/>
            <person name="Shea T."/>
            <person name="Sisk P."/>
            <person name="Sykes S."/>
            <person name="Wortman J."/>
            <person name="Nusbaum C."/>
            <person name="Birren B."/>
        </authorList>
    </citation>
    <scope>NUCLEOTIDE SEQUENCE [LARGE SCALE GENOMIC DNA]</scope>
    <source>
        <strain evidence="2">NIPH 236</strain>
    </source>
</reference>
<organism evidence="1 2">
    <name type="scientific">Acinetobacter modestus</name>
    <dbReference type="NCBI Taxonomy" id="1776740"/>
    <lineage>
        <taxon>Bacteria</taxon>
        <taxon>Pseudomonadati</taxon>
        <taxon>Pseudomonadota</taxon>
        <taxon>Gammaproteobacteria</taxon>
        <taxon>Moraxellales</taxon>
        <taxon>Moraxellaceae</taxon>
        <taxon>Acinetobacter</taxon>
    </lineage>
</organism>
<reference evidence="1 2" key="2">
    <citation type="journal article" date="2016" name="Int. J. Syst. Evol. Microbiol.">
        <title>Taxonomy of haemolytic and/or proteolytic strains of the genus Acinetobacter with the proposal of Acinetobacter courvalinii sp. nov. (genomic species 14 sensu Bouvet &amp; Jeanjean), Acinetobacter dispersus sp. nov. (genomic species 17), Acinetobacter modestus sp. nov., Acinetobacter proteolyticus sp. nov. and Acinetobacter vivianii sp. nov.</title>
        <authorList>
            <person name="Nemec A."/>
            <person name="Radolfova-Krizova L."/>
            <person name="Maixnerova M."/>
            <person name="Vrestiakova E."/>
            <person name="Jezek P."/>
            <person name="Sedo O."/>
        </authorList>
    </citation>
    <scope>NUCLEOTIDE SEQUENCE [LARGE SCALE GENOMIC DNA]</scope>
    <source>
        <strain evidence="1 2">NIPH 236</strain>
    </source>
</reference>
<protein>
    <submittedName>
        <fullName evidence="1">Uncharacterized protein</fullName>
    </submittedName>
</protein>
<gene>
    <name evidence="1" type="ORF">F992_01935</name>
</gene>
<name>A0ABP2TVW5_9GAMM</name>
<comment type="caution">
    <text evidence="1">The sequence shown here is derived from an EMBL/GenBank/DDBJ whole genome shotgun (WGS) entry which is preliminary data.</text>
</comment>
<keyword evidence="2" id="KW-1185">Reference proteome</keyword>